<protein>
    <submittedName>
        <fullName evidence="3">Uncharacterized protein</fullName>
    </submittedName>
</protein>
<evidence type="ECO:0000256" key="1">
    <source>
        <dbReference type="SAM" id="MobiDB-lite"/>
    </source>
</evidence>
<dbReference type="EMBL" id="FOLM01000001">
    <property type="protein sequence ID" value="SFB85161.1"/>
    <property type="molecule type" value="Genomic_DNA"/>
</dbReference>
<accession>A0A1I1EDH2</accession>
<feature type="compositionally biased region" description="Low complexity" evidence="1">
    <location>
        <begin position="79"/>
        <end position="94"/>
    </location>
</feature>
<name>A0A1I1EDH2_9ACTN</name>
<dbReference type="RefSeq" id="WP_093836710.1">
    <property type="nucleotide sequence ID" value="NZ_FOLM01000001.1"/>
</dbReference>
<feature type="compositionally biased region" description="Basic and acidic residues" evidence="1">
    <location>
        <begin position="29"/>
        <end position="44"/>
    </location>
</feature>
<feature type="compositionally biased region" description="Gly residues" evidence="1">
    <location>
        <begin position="192"/>
        <end position="206"/>
    </location>
</feature>
<feature type="compositionally biased region" description="Basic and acidic residues" evidence="1">
    <location>
        <begin position="113"/>
        <end position="123"/>
    </location>
</feature>
<feature type="transmembrane region" description="Helical" evidence="2">
    <location>
        <begin position="130"/>
        <end position="160"/>
    </location>
</feature>
<reference evidence="3 4" key="1">
    <citation type="submission" date="2016-10" db="EMBL/GenBank/DDBJ databases">
        <authorList>
            <person name="de Groot N.N."/>
        </authorList>
    </citation>
    <scope>NUCLEOTIDE SEQUENCE [LARGE SCALE GENOMIC DNA]</scope>
    <source>
        <strain evidence="3 4">CGMCC 4.5739</strain>
    </source>
</reference>
<dbReference type="OrthoDB" id="4337297at2"/>
<proteinExistence type="predicted"/>
<feature type="compositionally biased region" description="Gly residues" evidence="1">
    <location>
        <begin position="97"/>
        <end position="112"/>
    </location>
</feature>
<dbReference type="STRING" id="910347.SAMN05421773_101259"/>
<dbReference type="AlphaFoldDB" id="A0A1I1EDH2"/>
<organism evidence="3 4">
    <name type="scientific">Streptomyces aidingensis</name>
    <dbReference type="NCBI Taxonomy" id="910347"/>
    <lineage>
        <taxon>Bacteria</taxon>
        <taxon>Bacillati</taxon>
        <taxon>Actinomycetota</taxon>
        <taxon>Actinomycetes</taxon>
        <taxon>Kitasatosporales</taxon>
        <taxon>Streptomycetaceae</taxon>
        <taxon>Streptomyces</taxon>
    </lineage>
</organism>
<keyword evidence="2" id="KW-0472">Membrane</keyword>
<keyword evidence="4" id="KW-1185">Reference proteome</keyword>
<evidence type="ECO:0000313" key="4">
    <source>
        <dbReference type="Proteomes" id="UP000199207"/>
    </source>
</evidence>
<feature type="region of interest" description="Disordered" evidence="1">
    <location>
        <begin position="177"/>
        <end position="211"/>
    </location>
</feature>
<feature type="compositionally biased region" description="Gly residues" evidence="1">
    <location>
        <begin position="45"/>
        <end position="61"/>
    </location>
</feature>
<keyword evidence="2" id="KW-1133">Transmembrane helix</keyword>
<dbReference type="Proteomes" id="UP000199207">
    <property type="component" value="Unassembled WGS sequence"/>
</dbReference>
<evidence type="ECO:0000313" key="3">
    <source>
        <dbReference type="EMBL" id="SFB85161.1"/>
    </source>
</evidence>
<gene>
    <name evidence="3" type="ORF">SAMN05421773_101259</name>
</gene>
<evidence type="ECO:0000256" key="2">
    <source>
        <dbReference type="SAM" id="Phobius"/>
    </source>
</evidence>
<feature type="region of interest" description="Disordered" evidence="1">
    <location>
        <begin position="1"/>
        <end position="123"/>
    </location>
</feature>
<feature type="transmembrane region" description="Helical" evidence="2">
    <location>
        <begin position="216"/>
        <end position="236"/>
    </location>
</feature>
<sequence length="274" mass="28910">MSDRRRAATETNGRNSEEHNPFAPPPEGAPDRPWRPRGGDDDHAGGNGDGNGAADGHGNGHGSDDEQGDRDERRGGIWGSQWSRRQPQRQSGPFGRPPGGGGRPNGRGGGLRGPERRWDPSDPKQRHARFALLAGMWGLVLAWLGIDWLAMFLGALGLYWGIDALLKPKPDASAAARAAVTEPAPPSAPEDGGTGAGAGSGAGAGAGTRRPQTPQATAGIVLSGLALVVIALQFAVQMVYKDYFVCVDDALTSASRETCSEHIPTWLERYLEPE</sequence>
<keyword evidence="2" id="KW-0812">Transmembrane</keyword>